<protein>
    <submittedName>
        <fullName evidence="1">Uncharacterized protein</fullName>
    </submittedName>
</protein>
<dbReference type="AlphaFoldDB" id="A0A558GZR4"/>
<reference evidence="1 2" key="1">
    <citation type="submission" date="2019-07" db="EMBL/GenBank/DDBJ databases">
        <title>Diversity of Bacteria from Kongsfjorden, Arctic.</title>
        <authorList>
            <person name="Yu Y."/>
        </authorList>
    </citation>
    <scope>NUCLEOTIDE SEQUENCE [LARGE SCALE GENOMIC DNA]</scope>
    <source>
        <strain evidence="1 2">SM1928</strain>
    </source>
</reference>
<gene>
    <name evidence="1" type="ORF">FQP90_11990</name>
</gene>
<accession>A0A558GZR4</accession>
<dbReference type="OrthoDB" id="8421922at2"/>
<organism evidence="1 2">
    <name type="scientific">Paenarthrobacter nitroguajacolicus</name>
    <name type="common">Arthrobacter nitroguajacolicus</name>
    <dbReference type="NCBI Taxonomy" id="211146"/>
    <lineage>
        <taxon>Bacteria</taxon>
        <taxon>Bacillati</taxon>
        <taxon>Actinomycetota</taxon>
        <taxon>Actinomycetes</taxon>
        <taxon>Micrococcales</taxon>
        <taxon>Micrococcaceae</taxon>
        <taxon>Paenarthrobacter</taxon>
    </lineage>
</organism>
<evidence type="ECO:0000313" key="2">
    <source>
        <dbReference type="Proteomes" id="UP000316500"/>
    </source>
</evidence>
<proteinExistence type="predicted"/>
<dbReference type="Pfam" id="PF19786">
    <property type="entry name" value="DUF6270"/>
    <property type="match status" value="1"/>
</dbReference>
<dbReference type="InterPro" id="IPR046237">
    <property type="entry name" value="DUF6270"/>
</dbReference>
<name>A0A558GZR4_PAENT</name>
<dbReference type="EMBL" id="VNFK01000008">
    <property type="protein sequence ID" value="TVU62358.1"/>
    <property type="molecule type" value="Genomic_DNA"/>
</dbReference>
<comment type="caution">
    <text evidence="1">The sequence shown here is derived from an EMBL/GenBank/DDBJ whole genome shotgun (WGS) entry which is preliminary data.</text>
</comment>
<sequence>MASIYIYGSCVSRDSFDFIDKTEHRLLGYTARQSLISAVSKPYLASADSGSLESQFQLRNLQGDFDGSLLDILSELAPETDYIFWDLTDERLGLIKIDEYTFITKSVELVQSGLLGRIKDYEWIKFGTEEHLELWQEAVRALADFAKSNLPNTKIVLINLPWALLDENGRPLEKTWELLPDEANNLLAKYAAVIRNHLDVYDIEMSWDKATASSNHKWGLAPYHYQDAVYEQVIEQFNQLTLRQAATVSYSLTDLPDPAGHEPWRDAADNLGEFHLALRAASFGIHFEARSSLPAGRNMLVALTLEGADDMSLSDARIMKSGMASIGHFRYLEIESGQRSYFAGFRLPVGVTCSSVKVMGWQIEAGQVEIRNLRLATSRDAI</sequence>
<dbReference type="Proteomes" id="UP000316500">
    <property type="component" value="Unassembled WGS sequence"/>
</dbReference>
<dbReference type="RefSeq" id="WP_144650542.1">
    <property type="nucleotide sequence ID" value="NZ_VNFK01000008.1"/>
</dbReference>
<evidence type="ECO:0000313" key="1">
    <source>
        <dbReference type="EMBL" id="TVU62358.1"/>
    </source>
</evidence>